<protein>
    <recommendedName>
        <fullName evidence="5">Cupredoxin</fullName>
    </recommendedName>
</protein>
<dbReference type="Proteomes" id="UP001213000">
    <property type="component" value="Unassembled WGS sequence"/>
</dbReference>
<evidence type="ECO:0008006" key="5">
    <source>
        <dbReference type="Google" id="ProtNLM"/>
    </source>
</evidence>
<dbReference type="SUPFAM" id="SSF49503">
    <property type="entry name" value="Cupredoxins"/>
    <property type="match status" value="1"/>
</dbReference>
<dbReference type="Gene3D" id="2.60.40.420">
    <property type="entry name" value="Cupredoxins - blue copper proteins"/>
    <property type="match status" value="1"/>
</dbReference>
<evidence type="ECO:0000256" key="2">
    <source>
        <dbReference type="SAM" id="SignalP"/>
    </source>
</evidence>
<dbReference type="PANTHER" id="PTHR34883:SF15">
    <property type="entry name" value="EXTRACELLULAR SERINE-RICH PROTEIN"/>
    <property type="match status" value="1"/>
</dbReference>
<dbReference type="PANTHER" id="PTHR34883">
    <property type="entry name" value="SERINE-RICH PROTEIN, PUTATIVE-RELATED-RELATED"/>
    <property type="match status" value="1"/>
</dbReference>
<dbReference type="AlphaFoldDB" id="A0AAD5YPE7"/>
<feature type="signal peptide" evidence="2">
    <location>
        <begin position="1"/>
        <end position="17"/>
    </location>
</feature>
<dbReference type="CDD" id="cd00920">
    <property type="entry name" value="Cupredoxin"/>
    <property type="match status" value="1"/>
</dbReference>
<feature type="chain" id="PRO_5042101657" description="Cupredoxin" evidence="2">
    <location>
        <begin position="18"/>
        <end position="233"/>
    </location>
</feature>
<name>A0AAD5YPE7_9AGAR</name>
<dbReference type="EMBL" id="JANIEX010000627">
    <property type="protein sequence ID" value="KAJ3564808.1"/>
    <property type="molecule type" value="Genomic_DNA"/>
</dbReference>
<accession>A0AAD5YPE7</accession>
<keyword evidence="2" id="KW-0732">Signal</keyword>
<proteinExistence type="predicted"/>
<dbReference type="InterPro" id="IPR008972">
    <property type="entry name" value="Cupredoxin"/>
</dbReference>
<gene>
    <name evidence="3" type="ORF">NP233_g8046</name>
</gene>
<organism evidence="3 4">
    <name type="scientific">Leucocoprinus birnbaumii</name>
    <dbReference type="NCBI Taxonomy" id="56174"/>
    <lineage>
        <taxon>Eukaryota</taxon>
        <taxon>Fungi</taxon>
        <taxon>Dikarya</taxon>
        <taxon>Basidiomycota</taxon>
        <taxon>Agaricomycotina</taxon>
        <taxon>Agaricomycetes</taxon>
        <taxon>Agaricomycetidae</taxon>
        <taxon>Agaricales</taxon>
        <taxon>Agaricineae</taxon>
        <taxon>Agaricaceae</taxon>
        <taxon>Leucocoprinus</taxon>
    </lineage>
</organism>
<dbReference type="InterPro" id="IPR052953">
    <property type="entry name" value="Ser-rich/MCO-related"/>
</dbReference>
<feature type="region of interest" description="Disordered" evidence="1">
    <location>
        <begin position="139"/>
        <end position="175"/>
    </location>
</feature>
<keyword evidence="4" id="KW-1185">Reference proteome</keyword>
<evidence type="ECO:0000313" key="3">
    <source>
        <dbReference type="EMBL" id="KAJ3564808.1"/>
    </source>
</evidence>
<sequence>MFSVVAFTLASALAASAADITVNVGANNGLVFDPPQVTAQPGDQIHFEFQSKNHSVTQSTFAAPCVKSPTGIDSGFMFVDPNAADHPVWTMQVADTTPLWFFCAQTNPAVHCTAGMVFAVNPTADKSFDQFLATAKSGGSASNSTASPSGSVIPAPSSLPTGGAGTGASGAPAGASGASPSGFATSISGSPSATGSAAGAASSTAAPNGAVGLNSAGAVGLVSMFAALAGFML</sequence>
<reference evidence="3" key="1">
    <citation type="submission" date="2022-07" db="EMBL/GenBank/DDBJ databases">
        <title>Genome Sequence of Leucocoprinus birnbaumii.</title>
        <authorList>
            <person name="Buettner E."/>
        </authorList>
    </citation>
    <scope>NUCLEOTIDE SEQUENCE</scope>
    <source>
        <strain evidence="3">VT141</strain>
    </source>
</reference>
<evidence type="ECO:0000313" key="4">
    <source>
        <dbReference type="Proteomes" id="UP001213000"/>
    </source>
</evidence>
<comment type="caution">
    <text evidence="3">The sequence shown here is derived from an EMBL/GenBank/DDBJ whole genome shotgun (WGS) entry which is preliminary data.</text>
</comment>
<evidence type="ECO:0000256" key="1">
    <source>
        <dbReference type="SAM" id="MobiDB-lite"/>
    </source>
</evidence>
<feature type="compositionally biased region" description="Low complexity" evidence="1">
    <location>
        <begin position="139"/>
        <end position="161"/>
    </location>
</feature>